<gene>
    <name evidence="1" type="ORF">WG66_17793</name>
</gene>
<protein>
    <submittedName>
        <fullName evidence="1">Uncharacterized protein</fullName>
    </submittedName>
</protein>
<sequence length="521" mass="61214">MSFKNSSGFSFKGNDTFNHVEGNQFNGQVINVNSHAAAKRTKYDEFDYVKSGHIITLKTLHTENDWHRDCKSQEWRIKSRKTIHTIELHNNQQSKYTAVMYEGKDARTLWEEDFRWFSRTRNPGSFQLFGINRSEIPALIFHHELVPCAHFYTRSFWMNVYIQHLRKNMGCWDYMLWMNTTTGVLLRGPDGPSTRFRSFGTNESIVVPPTVDMLKDDASFRFFSKLGLSVDIKDHQSDHPDWSLVMLWYLRSLWRNPPDHLPMDVIGGLRFDTVYSPSMEAVARRPREAGSLWKWWKMDGLVDRTELDGGLIRFKLDPVQGERIHLRAKYERLRFCQEWLSQSPRVFDALDVTEGKENFFIVEPPDLTLRYTQRPRTFSTLRNAEHPTEETPLTPVYLSLHPLPATLSELVSWTERPRYFWSFDKTGQSRLSEEECERWGLPVLVFDTDHPTQFELYSLPTHIYAALQDWQKARGFDPTTSDWARSMGYLELEIIGTEDRFVLIEEPLAEDLDLDWEVLDS</sequence>
<dbReference type="Proteomes" id="UP000054988">
    <property type="component" value="Unassembled WGS sequence"/>
</dbReference>
<evidence type="ECO:0000313" key="1">
    <source>
        <dbReference type="EMBL" id="KTB29641.1"/>
    </source>
</evidence>
<accession>A0A0W0EZY2</accession>
<name>A0A0W0EZY2_MONRR</name>
<evidence type="ECO:0000313" key="2">
    <source>
        <dbReference type="Proteomes" id="UP000054988"/>
    </source>
</evidence>
<dbReference type="EMBL" id="LATX01002424">
    <property type="protein sequence ID" value="KTB29641.1"/>
    <property type="molecule type" value="Genomic_DNA"/>
</dbReference>
<comment type="caution">
    <text evidence="1">The sequence shown here is derived from an EMBL/GenBank/DDBJ whole genome shotgun (WGS) entry which is preliminary data.</text>
</comment>
<dbReference type="AlphaFoldDB" id="A0A0W0EZY2"/>
<organism evidence="1 2">
    <name type="scientific">Moniliophthora roreri</name>
    <name type="common">Frosty pod rot fungus</name>
    <name type="synonym">Monilia roreri</name>
    <dbReference type="NCBI Taxonomy" id="221103"/>
    <lineage>
        <taxon>Eukaryota</taxon>
        <taxon>Fungi</taxon>
        <taxon>Dikarya</taxon>
        <taxon>Basidiomycota</taxon>
        <taxon>Agaricomycotina</taxon>
        <taxon>Agaricomycetes</taxon>
        <taxon>Agaricomycetidae</taxon>
        <taxon>Agaricales</taxon>
        <taxon>Marasmiineae</taxon>
        <taxon>Marasmiaceae</taxon>
        <taxon>Moniliophthora</taxon>
    </lineage>
</organism>
<reference evidence="1 2" key="1">
    <citation type="submission" date="2015-12" db="EMBL/GenBank/DDBJ databases">
        <title>Draft genome sequence of Moniliophthora roreri, the causal agent of frosty pod rot of cacao.</title>
        <authorList>
            <person name="Aime M.C."/>
            <person name="Diaz-Valderrama J.R."/>
            <person name="Kijpornyongpan T."/>
            <person name="Phillips-Mora W."/>
        </authorList>
    </citation>
    <scope>NUCLEOTIDE SEQUENCE [LARGE SCALE GENOMIC DNA]</scope>
    <source>
        <strain evidence="1 2">MCA 2952</strain>
    </source>
</reference>
<proteinExistence type="predicted"/>